<dbReference type="Proteomes" id="UP000494363">
    <property type="component" value="Unassembled WGS sequence"/>
</dbReference>
<dbReference type="PANTHER" id="PTHR44943:SF8">
    <property type="entry name" value="TPR REPEAT-CONTAINING PROTEIN MJ0263"/>
    <property type="match status" value="1"/>
</dbReference>
<name>A0A6J5F0V8_9BURK</name>
<feature type="repeat" description="TPR" evidence="3">
    <location>
        <begin position="200"/>
        <end position="233"/>
    </location>
</feature>
<dbReference type="RefSeq" id="WP_246356179.1">
    <property type="nucleotide sequence ID" value="NZ_CADIKH010000059.1"/>
</dbReference>
<feature type="repeat" description="TPR" evidence="3">
    <location>
        <begin position="370"/>
        <end position="403"/>
    </location>
</feature>
<evidence type="ECO:0000313" key="5">
    <source>
        <dbReference type="Proteomes" id="UP000494363"/>
    </source>
</evidence>
<dbReference type="Gene3D" id="3.40.50.2000">
    <property type="entry name" value="Glycogen Phosphorylase B"/>
    <property type="match status" value="1"/>
</dbReference>
<dbReference type="InterPro" id="IPR011990">
    <property type="entry name" value="TPR-like_helical_dom_sf"/>
</dbReference>
<dbReference type="Gene3D" id="1.25.40.10">
    <property type="entry name" value="Tetratricopeptide repeat domain"/>
    <property type="match status" value="4"/>
</dbReference>
<evidence type="ECO:0000256" key="1">
    <source>
        <dbReference type="ARBA" id="ARBA00022737"/>
    </source>
</evidence>
<evidence type="ECO:0000256" key="3">
    <source>
        <dbReference type="PROSITE-ProRule" id="PRU00339"/>
    </source>
</evidence>
<organism evidence="4 5">
    <name type="scientific">Paraburkholderia humisilvae</name>
    <dbReference type="NCBI Taxonomy" id="627669"/>
    <lineage>
        <taxon>Bacteria</taxon>
        <taxon>Pseudomonadati</taxon>
        <taxon>Pseudomonadota</taxon>
        <taxon>Betaproteobacteria</taxon>
        <taxon>Burkholderiales</taxon>
        <taxon>Burkholderiaceae</taxon>
        <taxon>Paraburkholderia</taxon>
    </lineage>
</organism>
<dbReference type="Pfam" id="PF01075">
    <property type="entry name" value="Glyco_transf_9"/>
    <property type="match status" value="1"/>
</dbReference>
<dbReference type="InterPro" id="IPR019734">
    <property type="entry name" value="TPR_rpt"/>
</dbReference>
<keyword evidence="1" id="KW-0677">Repeat</keyword>
<dbReference type="SUPFAM" id="SSF48452">
    <property type="entry name" value="TPR-like"/>
    <property type="match status" value="2"/>
</dbReference>
<dbReference type="PROSITE" id="PS50005">
    <property type="entry name" value="TPR"/>
    <property type="match status" value="7"/>
</dbReference>
<dbReference type="EMBL" id="CADIKH010000059">
    <property type="protein sequence ID" value="CAB3772448.1"/>
    <property type="molecule type" value="Genomic_DNA"/>
</dbReference>
<reference evidence="4 5" key="1">
    <citation type="submission" date="2020-04" db="EMBL/GenBank/DDBJ databases">
        <authorList>
            <person name="De Canck E."/>
        </authorList>
    </citation>
    <scope>NUCLEOTIDE SEQUENCE [LARGE SCALE GENOMIC DNA]</scope>
    <source>
        <strain evidence="4 5">LMG 29542</strain>
    </source>
</reference>
<proteinExistence type="predicted"/>
<dbReference type="InterPro" id="IPR002201">
    <property type="entry name" value="Glyco_trans_9"/>
</dbReference>
<accession>A0A6J5F0V8</accession>
<protein>
    <submittedName>
        <fullName evidence="4">Uncharacterized protein</fullName>
    </submittedName>
</protein>
<feature type="repeat" description="TPR" evidence="3">
    <location>
        <begin position="98"/>
        <end position="131"/>
    </location>
</feature>
<evidence type="ECO:0000313" key="4">
    <source>
        <dbReference type="EMBL" id="CAB3772448.1"/>
    </source>
</evidence>
<dbReference type="AlphaFoldDB" id="A0A6J5F0V8"/>
<dbReference type="SUPFAM" id="SSF53756">
    <property type="entry name" value="UDP-Glycosyltransferase/glycogen phosphorylase"/>
    <property type="match status" value="1"/>
</dbReference>
<feature type="repeat" description="TPR" evidence="3">
    <location>
        <begin position="166"/>
        <end position="199"/>
    </location>
</feature>
<evidence type="ECO:0000256" key="2">
    <source>
        <dbReference type="ARBA" id="ARBA00022803"/>
    </source>
</evidence>
<feature type="repeat" description="TPR" evidence="3">
    <location>
        <begin position="404"/>
        <end position="437"/>
    </location>
</feature>
<dbReference type="PANTHER" id="PTHR44943">
    <property type="entry name" value="CELLULOSE SYNTHASE OPERON PROTEIN C"/>
    <property type="match status" value="1"/>
</dbReference>
<sequence>MRRDSERGNGTADIHAGIAGERAVMLNSAIQASLQRARDLHERGALAEAQQLYRGVLTMEPNNATAQLLLGLLCDQTGDPAEAEKLLARGLQFERRCAWAFAAHGMVLAKLARYEAALVPIDEALRLDPNHAPAHVGHGNALLGLERYAQAQAAYERALTIAPKYAEAWSNRGNALRALGRPADALISFDRALQTAPHGFAVHTNRGHALRDLGRHEDALRSYQLALVVRPRVAGILSQCGSMLLMLGRDAEALASYDEALEIEPDDLDVLYNSCVALDLLHRHDELLTRCEQVLSRAPEHAAAWFGKANALHGLRREAEAAVAYGHALVLDPDLHTALSNQGVALRMLERYAEALENYDNALARVGAHAQLLVSRAHTLQQLGRFDDALASYEAAVAVEPTDADGWALRGRALQQLLRFDEAVECFHRVQELEPAKAGAHQEEAYCQLTIGNFAVGWRKYEYRWADPDAARSHRHPNRTLWLGKEPLAGKTVLLHSEQGYGDTLQLCRYASLVEARGASVVLEVPAPLKELLSSLRGGYRLVAIGEPLPDFELQTPLLSLPLAFNTDLQSIPAQVPYLYANAARIHTWGERLRARAPSGRLRVGLGWSGNSRHANDLNRSIKLSALAPLYALGATFISLHQEVRERDTAALAQSGLIHFGAELENFADTAALIANLDLVISVDTSVVHLAGALGKPVWVLLPSVPDWRWMLSRDDSPWYPTARLFRQGKPGDWPDVIERVARALAQRIAQNSRE</sequence>
<dbReference type="Pfam" id="PF14559">
    <property type="entry name" value="TPR_19"/>
    <property type="match status" value="2"/>
</dbReference>
<feature type="repeat" description="TPR" evidence="3">
    <location>
        <begin position="132"/>
        <end position="165"/>
    </location>
</feature>
<dbReference type="GO" id="GO:0016757">
    <property type="term" value="F:glycosyltransferase activity"/>
    <property type="evidence" value="ECO:0007669"/>
    <property type="project" value="InterPro"/>
</dbReference>
<dbReference type="InterPro" id="IPR051685">
    <property type="entry name" value="Ycf3/AcsC/BcsC/TPR_MFPF"/>
</dbReference>
<dbReference type="Pfam" id="PF13432">
    <property type="entry name" value="TPR_16"/>
    <property type="match status" value="3"/>
</dbReference>
<keyword evidence="2 3" id="KW-0802">TPR repeat</keyword>
<keyword evidence="5" id="KW-1185">Reference proteome</keyword>
<gene>
    <name evidence="4" type="ORF">LMG29542_06867</name>
</gene>
<dbReference type="SMART" id="SM00028">
    <property type="entry name" value="TPR"/>
    <property type="match status" value="11"/>
</dbReference>
<feature type="repeat" description="TPR" evidence="3">
    <location>
        <begin position="234"/>
        <end position="267"/>
    </location>
</feature>